<protein>
    <submittedName>
        <fullName evidence="1">Uncharacterized protein</fullName>
    </submittedName>
</protein>
<accession>A0A3E4R625</accession>
<gene>
    <name evidence="1" type="ORF">DXC80_08120</name>
</gene>
<dbReference type="Proteomes" id="UP000260795">
    <property type="component" value="Unassembled WGS sequence"/>
</dbReference>
<dbReference type="RefSeq" id="WP_117681044.1">
    <property type="nucleotide sequence ID" value="NZ_QSRK01000009.1"/>
</dbReference>
<name>A0A3E4R625_BACUN</name>
<reference evidence="1 2" key="1">
    <citation type="submission" date="2018-08" db="EMBL/GenBank/DDBJ databases">
        <title>A genome reference for cultivated species of the human gut microbiota.</title>
        <authorList>
            <person name="Zou Y."/>
            <person name="Xue W."/>
            <person name="Luo G."/>
        </authorList>
    </citation>
    <scope>NUCLEOTIDE SEQUENCE [LARGE SCALE GENOMIC DNA]</scope>
    <source>
        <strain evidence="1 2">TF08-13</strain>
    </source>
</reference>
<dbReference type="EMBL" id="QSRK01000009">
    <property type="protein sequence ID" value="RGL14808.1"/>
    <property type="molecule type" value="Genomic_DNA"/>
</dbReference>
<dbReference type="AlphaFoldDB" id="A0A3E4R625"/>
<evidence type="ECO:0000313" key="2">
    <source>
        <dbReference type="Proteomes" id="UP000260795"/>
    </source>
</evidence>
<sequence length="75" mass="8839">MEKQTIGWMFMLSGKNGIVRVKVNFDDRFKDDKFYCDNEKITIVSDGVILNKSELFAKYKVTTLEDLLFLLLKKR</sequence>
<organism evidence="1 2">
    <name type="scientific">Bacteroides uniformis</name>
    <dbReference type="NCBI Taxonomy" id="820"/>
    <lineage>
        <taxon>Bacteria</taxon>
        <taxon>Pseudomonadati</taxon>
        <taxon>Bacteroidota</taxon>
        <taxon>Bacteroidia</taxon>
        <taxon>Bacteroidales</taxon>
        <taxon>Bacteroidaceae</taxon>
        <taxon>Bacteroides</taxon>
    </lineage>
</organism>
<proteinExistence type="predicted"/>
<comment type="caution">
    <text evidence="1">The sequence shown here is derived from an EMBL/GenBank/DDBJ whole genome shotgun (WGS) entry which is preliminary data.</text>
</comment>
<evidence type="ECO:0000313" key="1">
    <source>
        <dbReference type="EMBL" id="RGL14808.1"/>
    </source>
</evidence>